<evidence type="ECO:0000259" key="1">
    <source>
        <dbReference type="Pfam" id="PF00931"/>
    </source>
</evidence>
<dbReference type="SUPFAM" id="SSF52540">
    <property type="entry name" value="P-loop containing nucleoside triphosphate hydrolases"/>
    <property type="match status" value="1"/>
</dbReference>
<protein>
    <recommendedName>
        <fullName evidence="1">NB-ARC domain-containing protein</fullName>
    </recommendedName>
</protein>
<feature type="domain" description="NB-ARC" evidence="1">
    <location>
        <begin position="46"/>
        <end position="168"/>
    </location>
</feature>
<dbReference type="GO" id="GO:0043531">
    <property type="term" value="F:ADP binding"/>
    <property type="evidence" value="ECO:0007669"/>
    <property type="project" value="InterPro"/>
</dbReference>
<evidence type="ECO:0000313" key="3">
    <source>
        <dbReference type="Proteomes" id="UP000775213"/>
    </source>
</evidence>
<name>A0AAV7HBV0_DENCH</name>
<reference evidence="2 3" key="1">
    <citation type="journal article" date="2021" name="Hortic Res">
        <title>Chromosome-scale assembly of the Dendrobium chrysotoxum genome enhances the understanding of orchid evolution.</title>
        <authorList>
            <person name="Zhang Y."/>
            <person name="Zhang G.Q."/>
            <person name="Zhang D."/>
            <person name="Liu X.D."/>
            <person name="Xu X.Y."/>
            <person name="Sun W.H."/>
            <person name="Yu X."/>
            <person name="Zhu X."/>
            <person name="Wang Z.W."/>
            <person name="Zhao X."/>
            <person name="Zhong W.Y."/>
            <person name="Chen H."/>
            <person name="Yin W.L."/>
            <person name="Huang T."/>
            <person name="Niu S.C."/>
            <person name="Liu Z.J."/>
        </authorList>
    </citation>
    <scope>NUCLEOTIDE SEQUENCE [LARGE SCALE GENOMIC DNA]</scope>
    <source>
        <strain evidence="2">Lindl</strain>
    </source>
</reference>
<comment type="caution">
    <text evidence="2">The sequence shown here is derived from an EMBL/GenBank/DDBJ whole genome shotgun (WGS) entry which is preliminary data.</text>
</comment>
<dbReference type="Pfam" id="PF00931">
    <property type="entry name" value="NB-ARC"/>
    <property type="match status" value="1"/>
</dbReference>
<dbReference type="EMBL" id="JAGFBR010000006">
    <property type="protein sequence ID" value="KAH0465347.1"/>
    <property type="molecule type" value="Genomic_DNA"/>
</dbReference>
<organism evidence="2 3">
    <name type="scientific">Dendrobium chrysotoxum</name>
    <name type="common">Orchid</name>
    <dbReference type="NCBI Taxonomy" id="161865"/>
    <lineage>
        <taxon>Eukaryota</taxon>
        <taxon>Viridiplantae</taxon>
        <taxon>Streptophyta</taxon>
        <taxon>Embryophyta</taxon>
        <taxon>Tracheophyta</taxon>
        <taxon>Spermatophyta</taxon>
        <taxon>Magnoliopsida</taxon>
        <taxon>Liliopsida</taxon>
        <taxon>Asparagales</taxon>
        <taxon>Orchidaceae</taxon>
        <taxon>Epidendroideae</taxon>
        <taxon>Malaxideae</taxon>
        <taxon>Dendrobiinae</taxon>
        <taxon>Dendrobium</taxon>
    </lineage>
</organism>
<dbReference type="Gene3D" id="3.40.50.300">
    <property type="entry name" value="P-loop containing nucleotide triphosphate hydrolases"/>
    <property type="match status" value="1"/>
</dbReference>
<dbReference type="PRINTS" id="PR00364">
    <property type="entry name" value="DISEASERSIST"/>
</dbReference>
<dbReference type="InterPro" id="IPR002182">
    <property type="entry name" value="NB-ARC"/>
</dbReference>
<evidence type="ECO:0000313" key="2">
    <source>
        <dbReference type="EMBL" id="KAH0465347.1"/>
    </source>
</evidence>
<dbReference type="PANTHER" id="PTHR36766">
    <property type="entry name" value="PLANT BROAD-SPECTRUM MILDEW RESISTANCE PROTEIN RPW8"/>
    <property type="match status" value="1"/>
</dbReference>
<proteinExistence type="predicted"/>
<dbReference type="Proteomes" id="UP000775213">
    <property type="component" value="Unassembled WGS sequence"/>
</dbReference>
<sequence length="175" mass="20465">MEDLAVEIRRFGFLIKRVPQISDYSRPQTHSYVDKETVIGREKDKEDIVSSLINYAASNKKEIMVLPIVAMGGMGKTTLSQLIYIDHRVESHFQLRMWVYISDAYFDVTRIVRLIIEAATKKKCNVLSMELLGEQLQEIISEKRYLIVLDDVWNENINQWEELKTLLDLVEKEVQ</sequence>
<dbReference type="InterPro" id="IPR027417">
    <property type="entry name" value="P-loop_NTPase"/>
</dbReference>
<dbReference type="PANTHER" id="PTHR36766:SF55">
    <property type="entry name" value="OS11G0492900 PROTEIN"/>
    <property type="match status" value="1"/>
</dbReference>
<accession>A0AAV7HBV0</accession>
<keyword evidence="3" id="KW-1185">Reference proteome</keyword>
<gene>
    <name evidence="2" type="ORF">IEQ34_005450</name>
</gene>
<dbReference type="AlphaFoldDB" id="A0AAV7HBV0"/>